<dbReference type="InterPro" id="IPR009057">
    <property type="entry name" value="Homeodomain-like_sf"/>
</dbReference>
<dbReference type="InterPro" id="IPR002951">
    <property type="entry name" value="Atrophin-like"/>
</dbReference>
<dbReference type="PANTHER" id="PTHR13859:SF11">
    <property type="entry name" value="GRUNGE, ISOFORM J"/>
    <property type="match status" value="1"/>
</dbReference>
<feature type="compositionally biased region" description="Basic and acidic residues" evidence="13">
    <location>
        <begin position="419"/>
        <end position="457"/>
    </location>
</feature>
<keyword evidence="8" id="KW-0805">Transcription regulation</keyword>
<dbReference type="InterPro" id="IPR001972">
    <property type="entry name" value="Stomatin_HflK_fam"/>
</dbReference>
<dbReference type="InterPro" id="IPR000679">
    <property type="entry name" value="Znf_GATA"/>
</dbReference>
<evidence type="ECO:0000256" key="13">
    <source>
        <dbReference type="SAM" id="MobiDB-lite"/>
    </source>
</evidence>
<dbReference type="InterPro" id="IPR013088">
    <property type="entry name" value="Znf_NHR/GATA"/>
</dbReference>
<dbReference type="InterPro" id="IPR032435">
    <property type="entry name" value="STML2-like_C"/>
</dbReference>
<feature type="compositionally biased region" description="Low complexity" evidence="13">
    <location>
        <begin position="591"/>
        <end position="608"/>
    </location>
</feature>
<feature type="compositionally biased region" description="Low complexity" evidence="13">
    <location>
        <begin position="307"/>
        <end position="316"/>
    </location>
</feature>
<dbReference type="InterPro" id="IPR000949">
    <property type="entry name" value="ELM2_dom"/>
</dbReference>
<evidence type="ECO:0000256" key="4">
    <source>
        <dbReference type="ARBA" id="ARBA00022499"/>
    </source>
</evidence>
<dbReference type="Proteomes" id="UP001142055">
    <property type="component" value="Chromosome 2"/>
</dbReference>
<feature type="region of interest" description="Disordered" evidence="13">
    <location>
        <begin position="1133"/>
        <end position="1160"/>
    </location>
</feature>
<dbReference type="CDD" id="cd11661">
    <property type="entry name" value="SANT_MTA3_like"/>
    <property type="match status" value="1"/>
</dbReference>
<keyword evidence="5" id="KW-0597">Phosphoprotein</keyword>
<feature type="compositionally biased region" description="Basic and acidic residues" evidence="13">
    <location>
        <begin position="490"/>
        <end position="502"/>
    </location>
</feature>
<dbReference type="Gene3D" id="3.30.479.30">
    <property type="entry name" value="Band 7 domain"/>
    <property type="match status" value="1"/>
</dbReference>
<dbReference type="OMA" id="MPMPHIK"/>
<dbReference type="SUPFAM" id="SSF117892">
    <property type="entry name" value="Band 7/SPFH domain"/>
    <property type="match status" value="1"/>
</dbReference>
<keyword evidence="12" id="KW-0862">Zinc</keyword>
<feature type="compositionally biased region" description="Low complexity" evidence="13">
    <location>
        <begin position="1017"/>
        <end position="1036"/>
    </location>
</feature>
<dbReference type="SUPFAM" id="SSF57716">
    <property type="entry name" value="Glucocorticoid receptor-like (DNA-binding domain)"/>
    <property type="match status" value="1"/>
</dbReference>
<protein>
    <submittedName>
        <fullName evidence="17">Uncharacterized protein</fullName>
    </submittedName>
</protein>
<evidence type="ECO:0000256" key="9">
    <source>
        <dbReference type="ARBA" id="ARBA00023128"/>
    </source>
</evidence>
<feature type="compositionally biased region" description="Basic and acidic residues" evidence="13">
    <location>
        <begin position="714"/>
        <end position="730"/>
    </location>
</feature>
<feature type="region of interest" description="Disordered" evidence="13">
    <location>
        <begin position="154"/>
        <end position="213"/>
    </location>
</feature>
<feature type="compositionally biased region" description="Polar residues" evidence="13">
    <location>
        <begin position="557"/>
        <end position="579"/>
    </location>
</feature>
<feature type="compositionally biased region" description="Basic and acidic residues" evidence="13">
    <location>
        <begin position="940"/>
        <end position="949"/>
    </location>
</feature>
<sequence length="1793" mass="196767">MPEKCELLEELRWIPGVADCDLKMYLRAARSMAAFAGMCDGGSAEDGCLAASRDDTTINALHLLHENKYDTGKALQALVKSPVPKGIEKKWTEEEQKRFVKGLRLYGKNFFKIRKELLSHKETPDLVEYYYLWKKTPQAASARPHRRHRRCVLRRIRSSNSNSTATATNTANSNNSSNSKANSNSNNKDNVDVANSSASEDEVEQTDDSDSNANADLTCSNCGVFAKELHQTGTDRSLLCHECRSYMKKHGKHRPLDGKDGKTSTTNSNNNKSEDDSNLSNGKPNLRTRKGNKSEKSGSKAELNRGNSKSSDNSSSPERGNVANNEMVQSGESNSCEPVKPINGSTSTSENESTKKLTETVPKKRHFSNLELDGQSETNDNDSKDSQNDDSKRKKLCDNEIDKNEKESVNEESTCVNEVDTKCLEERSNQEKIENESEEKHSTESMDTDAKDKSTIDECGDLVKPESLDIEKITNSLVASTGEVAIVTADDNKDDSSVKDVNDQSNGSNEKDSSTVAQQSVDTNLLTNLKIEPSSPKSPQDLSSLSTRDRESKTKSIGENTTTNSNVPCTLQPPTTSQSIKKEDNVALNFSTTTPTSSSSTSTSSSSIVPPPPPPIGANKLSPSSSPNPMMFPYGQSFGPMPPAMGGPMIPTSMADRFPYLMHPLNFPPSAIGNLPPETLGGSPKPLGPMGPIGAPPSSSAAALNTASTMDVNEQSKSEFDHKMKEEVKQSSESSRSSSTKPSSTNEAGRNQQSPKTISGSGSSSSTVPSSYPSLASPFPPGVSPNDPFLANFPSAHIGPSGERLPFPSPFGSYPPGFPPHLAGLQPFINPWSQYAAATRLPHGAFPSPFMQSPANPISSHSPHGPPSMSKSKSPITQQSSSSSNTSHHNSPSHFSSHKHNEQKDNFDRRERDMYQQQQQQDDDDIDRDSYMPRGPSPEPKIEDSECHRSQSAIFLRHWNRGDYNSCARTDLTFKPVPDSQLSRKREERARKAAEKEREEHKKKSEKASMEMQKQPNHSSTSSGQSSGQSHESNSSHMISPLGGRHTPRNFDTPALRQLTEYARPHSNYSPFSHPQMSHHMGPSNIPPMGMHGPAGPGGGPQSIDPIALAQYQMLKDVEEKQKMAMLEKQKEMEMKSRNQANQAAQHNQSLQPPTSSANSMFDQHLLDMQRRFASTNPALSNSPSIANNPNTSNANGLSMPGGGPGASMNPFLPIFSTNDPRAAQEQMQQMAAAVAAANDRYQADRLAMDPLFRLQMSLNPEMHGAGGSGHPFSHPSHPGVHPGAHPSSNSSAAENAAASMQLAAAAAMGIPTPQFDPALHAASHASLLQQAAYPSRPPSIMPRPELSQQNPLFRSFEDQLSHQLSTQALQNEQFQRQMMLERERMMHFSAAIQQHPQFQLQEEFMRQRERELKSLRGFEDARNGRPPILVNYGKRPIASACIRSLAKNTGLVNHQHSPNYQLQLMRYRHSARLNTAVVFVPQQEAWIIERMGRFYRILDPGINFLIPVIDSVSYVQSLKELAIDIPQQSAVTSDNVTLQIDGVLYLKVIDPYKASYGVEDPEFAITQLAQTTMRSELGKISLDSVFKERETLNIAIVEAINHASNSWGLTCMRYEIRDITLPPRVQEAMQMQVEAERKKRAAILESEGIREAEINVAEGKKKSRILTSEANRIEQINEAQGMAEAIMTKAQAKAKAIQVVGNSLKTSQGNDAASFNIAEQYIKAFGNLAQTNNTLILSSDAGDIAKMSAQALQVYKTVNTHRDFNKSTSELQDQDGDLAEYYSDTDNLKKNI</sequence>
<feature type="domain" description="GATA-type" evidence="14">
    <location>
        <begin position="213"/>
        <end position="267"/>
    </location>
</feature>
<name>A0A9Q0M644_BLOTA</name>
<feature type="compositionally biased region" description="Basic and acidic residues" evidence="13">
    <location>
        <begin position="381"/>
        <end position="409"/>
    </location>
</feature>
<feature type="compositionally biased region" description="Low complexity" evidence="13">
    <location>
        <begin position="158"/>
        <end position="197"/>
    </location>
</feature>
<dbReference type="SMART" id="SM00244">
    <property type="entry name" value="PHB"/>
    <property type="match status" value="1"/>
</dbReference>
<dbReference type="GO" id="GO:0043565">
    <property type="term" value="F:sequence-specific DNA binding"/>
    <property type="evidence" value="ECO:0007669"/>
    <property type="project" value="InterPro"/>
</dbReference>
<feature type="region of interest" description="Disordered" evidence="13">
    <location>
        <begin position="1260"/>
        <end position="1297"/>
    </location>
</feature>
<evidence type="ECO:0000256" key="10">
    <source>
        <dbReference type="ARBA" id="ARBA00023163"/>
    </source>
</evidence>
<feature type="compositionally biased region" description="Acidic residues" evidence="13">
    <location>
        <begin position="199"/>
        <end position="210"/>
    </location>
</feature>
<dbReference type="Pfam" id="PF03154">
    <property type="entry name" value="Atrophin-1"/>
    <property type="match status" value="1"/>
</dbReference>
<evidence type="ECO:0000256" key="11">
    <source>
        <dbReference type="ARBA" id="ARBA00023242"/>
    </source>
</evidence>
<keyword evidence="10" id="KW-0804">Transcription</keyword>
<evidence type="ECO:0000256" key="8">
    <source>
        <dbReference type="ARBA" id="ARBA00023015"/>
    </source>
</evidence>
<feature type="region of interest" description="Disordered" evidence="13">
    <location>
        <begin position="966"/>
        <end position="1052"/>
    </location>
</feature>
<evidence type="ECO:0000259" key="15">
    <source>
        <dbReference type="PROSITE" id="PS51156"/>
    </source>
</evidence>
<feature type="compositionally biased region" description="Polar residues" evidence="13">
    <location>
        <begin position="535"/>
        <end position="546"/>
    </location>
</feature>
<feature type="region of interest" description="Disordered" evidence="13">
    <location>
        <begin position="488"/>
        <end position="634"/>
    </location>
</feature>
<evidence type="ECO:0000313" key="18">
    <source>
        <dbReference type="Proteomes" id="UP001142055"/>
    </source>
</evidence>
<dbReference type="Pfam" id="PF01145">
    <property type="entry name" value="Band_7"/>
    <property type="match status" value="1"/>
</dbReference>
<dbReference type="InterPro" id="IPR036013">
    <property type="entry name" value="Band_7/SPFH_dom_sf"/>
</dbReference>
<feature type="compositionally biased region" description="Low complexity" evidence="13">
    <location>
        <begin position="754"/>
        <end position="777"/>
    </location>
</feature>
<feature type="compositionally biased region" description="Polar residues" evidence="13">
    <location>
        <begin position="322"/>
        <end position="336"/>
    </location>
</feature>
<keyword evidence="9" id="KW-0496">Mitochondrion</keyword>
<dbReference type="SMART" id="SM00717">
    <property type="entry name" value="SANT"/>
    <property type="match status" value="1"/>
</dbReference>
<comment type="similarity">
    <text evidence="3">Belongs to the band 7/mec-2 family.</text>
</comment>
<comment type="subcellular location">
    <subcellularLocation>
        <location evidence="2">Mitochondrion</location>
    </subcellularLocation>
    <subcellularLocation>
        <location evidence="1">Nucleus</location>
    </subcellularLocation>
</comment>
<keyword evidence="11" id="KW-0539">Nucleus</keyword>
<evidence type="ECO:0000259" key="16">
    <source>
        <dbReference type="PROSITE" id="PS51293"/>
    </source>
</evidence>
<feature type="compositionally biased region" description="Basic and acidic residues" evidence="13">
    <location>
        <begin position="547"/>
        <end position="556"/>
    </location>
</feature>
<accession>A0A9Q0M644</accession>
<dbReference type="CDD" id="cd08829">
    <property type="entry name" value="SPFH_paraslipin"/>
    <property type="match status" value="1"/>
</dbReference>
<dbReference type="PROSITE" id="PS50114">
    <property type="entry name" value="GATA_ZN_FINGER_2"/>
    <property type="match status" value="1"/>
</dbReference>
<keyword evidence="4" id="KW-1017">Isopeptide bond</keyword>
<feature type="compositionally biased region" description="Basic and acidic residues" evidence="13">
    <location>
        <begin position="292"/>
        <end position="303"/>
    </location>
</feature>
<gene>
    <name evidence="17" type="ORF">RDWZM_005712</name>
</gene>
<dbReference type="GO" id="GO:0016020">
    <property type="term" value="C:membrane"/>
    <property type="evidence" value="ECO:0007669"/>
    <property type="project" value="InterPro"/>
</dbReference>
<comment type="caution">
    <text evidence="17">The sequence shown here is derived from an EMBL/GenBank/DDBJ whole genome shotgun (WGS) entry which is preliminary data.</text>
</comment>
<keyword evidence="12" id="KW-0479">Metal-binding</keyword>
<proteinExistence type="inferred from homology"/>
<evidence type="ECO:0000256" key="7">
    <source>
        <dbReference type="ARBA" id="ARBA00022990"/>
    </source>
</evidence>
<evidence type="ECO:0000256" key="2">
    <source>
        <dbReference type="ARBA" id="ARBA00004173"/>
    </source>
</evidence>
<dbReference type="InterPro" id="IPR001005">
    <property type="entry name" value="SANT/Myb"/>
</dbReference>
<evidence type="ECO:0000256" key="12">
    <source>
        <dbReference type="PROSITE-ProRule" id="PRU00094"/>
    </source>
</evidence>
<dbReference type="InterPro" id="IPR017884">
    <property type="entry name" value="SANT_dom"/>
</dbReference>
<feature type="compositionally biased region" description="Basic and acidic residues" evidence="13">
    <location>
        <begin position="899"/>
        <end position="914"/>
    </location>
</feature>
<dbReference type="SUPFAM" id="SSF46689">
    <property type="entry name" value="Homeodomain-like"/>
    <property type="match status" value="1"/>
</dbReference>
<feature type="region of interest" description="Disordered" evidence="13">
    <location>
        <begin position="1176"/>
        <end position="1213"/>
    </location>
</feature>
<dbReference type="Gene3D" id="3.30.50.10">
    <property type="entry name" value="Erythroid Transcription Factor GATA-1, subunit A"/>
    <property type="match status" value="1"/>
</dbReference>
<dbReference type="FunFam" id="1.10.10.60:FF:000052">
    <property type="entry name" value="Arginine-glutamic acid dipeptide (RE) repeats"/>
    <property type="match status" value="1"/>
</dbReference>
<feature type="compositionally biased region" description="Basic and acidic residues" evidence="13">
    <location>
        <begin position="352"/>
        <end position="362"/>
    </location>
</feature>
<dbReference type="FunFam" id="3.30.479.30:FF:000008">
    <property type="entry name" value="Stomatin-like protein 2, mitochondrial"/>
    <property type="match status" value="1"/>
</dbReference>
<feature type="region of interest" description="Disordered" evidence="13">
    <location>
        <begin position="1065"/>
        <end position="1104"/>
    </location>
</feature>
<evidence type="ECO:0000313" key="17">
    <source>
        <dbReference type="EMBL" id="KAJ6219900.1"/>
    </source>
</evidence>
<feature type="compositionally biased region" description="Polar residues" evidence="13">
    <location>
        <begin position="504"/>
        <end position="527"/>
    </location>
</feature>
<feature type="domain" description="SANT" evidence="16">
    <location>
        <begin position="86"/>
        <end position="138"/>
    </location>
</feature>
<feature type="compositionally biased region" description="Polar residues" evidence="13">
    <location>
        <begin position="1150"/>
        <end position="1160"/>
    </location>
</feature>
<feature type="compositionally biased region" description="Low complexity" evidence="13">
    <location>
        <begin position="731"/>
        <end position="744"/>
    </location>
</feature>
<feature type="compositionally biased region" description="Low complexity" evidence="13">
    <location>
        <begin position="857"/>
        <end position="895"/>
    </location>
</feature>
<feature type="compositionally biased region" description="Polar residues" evidence="13">
    <location>
        <begin position="1067"/>
        <end position="1076"/>
    </location>
</feature>
<feature type="compositionally biased region" description="Low complexity" evidence="13">
    <location>
        <begin position="1285"/>
        <end position="1297"/>
    </location>
</feature>
<dbReference type="PRINTS" id="PR00721">
    <property type="entry name" value="STOMATIN"/>
</dbReference>
<evidence type="ECO:0000256" key="1">
    <source>
        <dbReference type="ARBA" id="ARBA00004123"/>
    </source>
</evidence>
<feature type="compositionally biased region" description="Basic and acidic residues" evidence="13">
    <location>
        <begin position="982"/>
        <end position="1009"/>
    </location>
</feature>
<feature type="region of interest" description="Disordered" evidence="13">
    <location>
        <begin position="847"/>
        <end position="949"/>
    </location>
</feature>
<dbReference type="Gene3D" id="4.10.1240.50">
    <property type="match status" value="1"/>
</dbReference>
<dbReference type="Pfam" id="PF16200">
    <property type="entry name" value="Band_7_C"/>
    <property type="match status" value="1"/>
</dbReference>
<evidence type="ECO:0000256" key="3">
    <source>
        <dbReference type="ARBA" id="ARBA00008164"/>
    </source>
</evidence>
<dbReference type="PANTHER" id="PTHR13859">
    <property type="entry name" value="ATROPHIN-RELATED"/>
    <property type="match status" value="1"/>
</dbReference>
<dbReference type="GO" id="GO:0005739">
    <property type="term" value="C:mitochondrion"/>
    <property type="evidence" value="ECO:0007669"/>
    <property type="project" value="UniProtKB-SubCell"/>
</dbReference>
<dbReference type="InterPro" id="IPR001107">
    <property type="entry name" value="Band_7"/>
</dbReference>
<reference evidence="17" key="1">
    <citation type="submission" date="2022-12" db="EMBL/GenBank/DDBJ databases">
        <title>Genome assemblies of Blomia tropicalis.</title>
        <authorList>
            <person name="Cui Y."/>
        </authorList>
    </citation>
    <scope>NUCLEOTIDE SEQUENCE</scope>
    <source>
        <tissue evidence="17">Adult mites</tissue>
    </source>
</reference>
<keyword evidence="18" id="KW-1185">Reference proteome</keyword>
<dbReference type="GO" id="GO:0005634">
    <property type="term" value="C:nucleus"/>
    <property type="evidence" value="ECO:0007669"/>
    <property type="project" value="UniProtKB-SubCell"/>
</dbReference>
<dbReference type="GO" id="GO:0008270">
    <property type="term" value="F:zinc ion binding"/>
    <property type="evidence" value="ECO:0007669"/>
    <property type="project" value="UniProtKB-KW"/>
</dbReference>
<keyword evidence="12" id="KW-0863">Zinc-finger</keyword>
<feature type="compositionally biased region" description="Low complexity" evidence="13">
    <location>
        <begin position="622"/>
        <end position="633"/>
    </location>
</feature>
<feature type="compositionally biased region" description="Low complexity" evidence="13">
    <location>
        <begin position="1139"/>
        <end position="1149"/>
    </location>
</feature>
<dbReference type="GO" id="GO:0003714">
    <property type="term" value="F:transcription corepressor activity"/>
    <property type="evidence" value="ECO:0007669"/>
    <property type="project" value="TreeGrafter"/>
</dbReference>
<feature type="compositionally biased region" description="Polar residues" evidence="13">
    <location>
        <begin position="1176"/>
        <end position="1197"/>
    </location>
</feature>
<evidence type="ECO:0000259" key="14">
    <source>
        <dbReference type="PROSITE" id="PS50114"/>
    </source>
</evidence>
<feature type="region of interest" description="Disordered" evidence="13">
    <location>
        <begin position="672"/>
        <end position="825"/>
    </location>
</feature>
<evidence type="ECO:0000256" key="6">
    <source>
        <dbReference type="ARBA" id="ARBA00022843"/>
    </source>
</evidence>
<dbReference type="Gene3D" id="1.10.10.60">
    <property type="entry name" value="Homeodomain-like"/>
    <property type="match status" value="1"/>
</dbReference>
<evidence type="ECO:0000256" key="5">
    <source>
        <dbReference type="ARBA" id="ARBA00022553"/>
    </source>
</evidence>
<keyword evidence="7" id="KW-0007">Acetylation</keyword>
<dbReference type="PROSITE" id="PS51293">
    <property type="entry name" value="SANT"/>
    <property type="match status" value="1"/>
</dbReference>
<dbReference type="EMBL" id="JAPWDV010000002">
    <property type="protein sequence ID" value="KAJ6219900.1"/>
    <property type="molecule type" value="Genomic_DNA"/>
</dbReference>
<keyword evidence="6" id="KW-0832">Ubl conjugation</keyword>
<feature type="domain" description="ELM2" evidence="15">
    <location>
        <begin position="1"/>
        <end position="82"/>
    </location>
</feature>
<feature type="region of interest" description="Disordered" evidence="13">
    <location>
        <begin position="249"/>
        <end position="457"/>
    </location>
</feature>
<dbReference type="PROSITE" id="PS51156">
    <property type="entry name" value="ELM2"/>
    <property type="match status" value="1"/>
</dbReference>
<feature type="compositionally biased region" description="Low complexity" evidence="13">
    <location>
        <begin position="688"/>
        <end position="703"/>
    </location>
</feature>
<organism evidence="17 18">
    <name type="scientific">Blomia tropicalis</name>
    <name type="common">Mite</name>
    <dbReference type="NCBI Taxonomy" id="40697"/>
    <lineage>
        <taxon>Eukaryota</taxon>
        <taxon>Metazoa</taxon>
        <taxon>Ecdysozoa</taxon>
        <taxon>Arthropoda</taxon>
        <taxon>Chelicerata</taxon>
        <taxon>Arachnida</taxon>
        <taxon>Acari</taxon>
        <taxon>Acariformes</taxon>
        <taxon>Sarcoptiformes</taxon>
        <taxon>Astigmata</taxon>
        <taxon>Glycyphagoidea</taxon>
        <taxon>Echimyopodidae</taxon>
        <taxon>Blomia</taxon>
    </lineage>
</organism>